<reference evidence="2 3" key="1">
    <citation type="submission" date="2016-06" db="EMBL/GenBank/DDBJ databases">
        <title>Complete genome sequence of a saline-alkali tolerant type strain Dietzia timorensis ID05-A0528T.</title>
        <authorList>
            <person name="Wu X."/>
        </authorList>
    </citation>
    <scope>NUCLEOTIDE SEQUENCE [LARGE SCALE GENOMIC DNA]</scope>
    <source>
        <strain evidence="2 3">ID05-A0528</strain>
    </source>
</reference>
<dbReference type="InterPro" id="IPR036104">
    <property type="entry name" value="BFN_sf"/>
</dbReference>
<dbReference type="PANTHER" id="PTHR15160">
    <property type="entry name" value="VON HIPPEL-LINDAU PROTEIN"/>
    <property type="match status" value="1"/>
</dbReference>
<dbReference type="PROSITE" id="PS51658">
    <property type="entry name" value="BFN"/>
    <property type="match status" value="1"/>
</dbReference>
<protein>
    <recommendedName>
        <fullName evidence="1">BFN domain-containing protein</fullName>
    </recommendedName>
</protein>
<dbReference type="InterPro" id="IPR003729">
    <property type="entry name" value="Bi_nuclease_dom"/>
</dbReference>
<dbReference type="Proteomes" id="UP000186104">
    <property type="component" value="Chromosome"/>
</dbReference>
<keyword evidence="3" id="KW-1185">Reference proteome</keyword>
<feature type="domain" description="BFN" evidence="1">
    <location>
        <begin position="5"/>
        <end position="133"/>
    </location>
</feature>
<dbReference type="KEGG" id="dtm:BJL86_1529"/>
<accession>A0A173LJ19</accession>
<proteinExistence type="predicted"/>
<dbReference type="SUPFAM" id="SSF103256">
    <property type="entry name" value="Hypothetical protein TM0160"/>
    <property type="match status" value="1"/>
</dbReference>
<evidence type="ECO:0000313" key="3">
    <source>
        <dbReference type="Proteomes" id="UP000186104"/>
    </source>
</evidence>
<dbReference type="GO" id="GO:0004518">
    <property type="term" value="F:nuclease activity"/>
    <property type="evidence" value="ECO:0007669"/>
    <property type="project" value="InterPro"/>
</dbReference>
<dbReference type="OrthoDB" id="9788698at2"/>
<organism evidence="2 3">
    <name type="scientific">Dietzia timorensis</name>
    <dbReference type="NCBI Taxonomy" id="499555"/>
    <lineage>
        <taxon>Bacteria</taxon>
        <taxon>Bacillati</taxon>
        <taxon>Actinomycetota</taxon>
        <taxon>Actinomycetes</taxon>
        <taxon>Mycobacteriales</taxon>
        <taxon>Dietziaceae</taxon>
        <taxon>Dietzia</taxon>
    </lineage>
</organism>
<evidence type="ECO:0000259" key="1">
    <source>
        <dbReference type="PROSITE" id="PS51658"/>
    </source>
</evidence>
<dbReference type="EMBL" id="CP015961">
    <property type="protein sequence ID" value="ANI92306.1"/>
    <property type="molecule type" value="Genomic_DNA"/>
</dbReference>
<name>A0A173LJ19_9ACTN</name>
<sequence>MAEEQIELRVVGVRFEEPDYAPVLILREVTGNRVLPIWIGASEAAAISMHQQGVVPERPMSHDLHLELITALGHTLERVEITSVDRGTFYSDLVIGSNARVSARPSDAIAIALRADAPIFAAPAVVDDVAINLDDEGEVDVEAFREFLDHVSPEDFKDE</sequence>
<evidence type="ECO:0000313" key="2">
    <source>
        <dbReference type="EMBL" id="ANI92306.1"/>
    </source>
</evidence>
<dbReference type="PANTHER" id="PTHR15160:SF1">
    <property type="entry name" value="VON HIPPEL-LINDAU DISEASE TUMOR SUPPRESSOR"/>
    <property type="match status" value="1"/>
</dbReference>
<dbReference type="STRING" id="499555.BJL86_1529"/>
<dbReference type="Gene3D" id="3.10.690.10">
    <property type="entry name" value="Bifunctional nuclease domain"/>
    <property type="match status" value="1"/>
</dbReference>
<dbReference type="Pfam" id="PF02577">
    <property type="entry name" value="BFN_dom"/>
    <property type="match status" value="1"/>
</dbReference>
<dbReference type="AlphaFoldDB" id="A0A173LJ19"/>
<gene>
    <name evidence="2" type="ORF">BJL86_1529</name>
</gene>